<evidence type="ECO:0000259" key="1">
    <source>
        <dbReference type="Pfam" id="PF05193"/>
    </source>
</evidence>
<feature type="domain" description="Peptidase M16 C-terminal" evidence="1">
    <location>
        <begin position="224"/>
        <end position="395"/>
    </location>
</feature>
<organism evidence="3">
    <name type="scientific">Acromyrmex echinatior</name>
    <name type="common">Panamanian leafcutter ant</name>
    <name type="synonym">Acromyrmex octospinosus echinatior</name>
    <dbReference type="NCBI Taxonomy" id="103372"/>
    <lineage>
        <taxon>Eukaryota</taxon>
        <taxon>Metazoa</taxon>
        <taxon>Ecdysozoa</taxon>
        <taxon>Arthropoda</taxon>
        <taxon>Hexapoda</taxon>
        <taxon>Insecta</taxon>
        <taxon>Pterygota</taxon>
        <taxon>Neoptera</taxon>
        <taxon>Endopterygota</taxon>
        <taxon>Hymenoptera</taxon>
        <taxon>Apocrita</taxon>
        <taxon>Aculeata</taxon>
        <taxon>Formicoidea</taxon>
        <taxon>Formicidae</taxon>
        <taxon>Myrmicinae</taxon>
        <taxon>Acromyrmex</taxon>
    </lineage>
</organism>
<dbReference type="InterPro" id="IPR007863">
    <property type="entry name" value="Peptidase_M16_C"/>
</dbReference>
<dbReference type="eggNOG" id="KOG0961">
    <property type="taxonomic scope" value="Eukaryota"/>
</dbReference>
<dbReference type="InterPro" id="IPR011249">
    <property type="entry name" value="Metalloenz_LuxS/M16"/>
</dbReference>
<accession>F4W7C3</accession>
<dbReference type="Proteomes" id="UP000007755">
    <property type="component" value="Unassembled WGS sequence"/>
</dbReference>
<dbReference type="Pfam" id="PF05193">
    <property type="entry name" value="Peptidase_M16_C"/>
    <property type="match status" value="1"/>
</dbReference>
<keyword evidence="3" id="KW-1185">Reference proteome</keyword>
<protein>
    <submittedName>
        <fullName evidence="2">Uncharacterized protein C05D11.1</fullName>
    </submittedName>
</protein>
<dbReference type="STRING" id="103372.F4W7C3"/>
<name>F4W7C3_ACREC</name>
<dbReference type="GO" id="GO:0046872">
    <property type="term" value="F:metal ion binding"/>
    <property type="evidence" value="ECO:0007669"/>
    <property type="project" value="InterPro"/>
</dbReference>
<dbReference type="SUPFAM" id="SSF63411">
    <property type="entry name" value="LuxS/MPP-like metallohydrolase"/>
    <property type="match status" value="4"/>
</dbReference>
<proteinExistence type="predicted"/>
<evidence type="ECO:0000313" key="3">
    <source>
        <dbReference type="Proteomes" id="UP000007755"/>
    </source>
</evidence>
<dbReference type="OrthoDB" id="4953at2759"/>
<dbReference type="AlphaFoldDB" id="F4W7C3"/>
<dbReference type="Gene3D" id="3.30.830.10">
    <property type="entry name" value="Metalloenzyme, LuxS/M16 peptidase-like"/>
    <property type="match status" value="4"/>
</dbReference>
<dbReference type="FunFam" id="3.30.830.10:FF:000015">
    <property type="entry name" value="Putative zinc metalloprotease"/>
    <property type="match status" value="1"/>
</dbReference>
<reference evidence="2" key="1">
    <citation type="submission" date="2011-02" db="EMBL/GenBank/DDBJ databases">
        <title>The genome of the leaf-cutting ant Acromyrmex echinatior suggests key adaptations to social evolution and fungus farming.</title>
        <authorList>
            <person name="Nygaard S."/>
            <person name="Zhang G."/>
        </authorList>
    </citation>
    <scope>NUCLEOTIDE SEQUENCE</scope>
</reference>
<dbReference type="EMBL" id="GL887844">
    <property type="protein sequence ID" value="EGI69796.1"/>
    <property type="molecule type" value="Genomic_DNA"/>
</dbReference>
<sequence length="1046" mass="120688">MNFARFVYPGVPGFRTPRLAEITDVNPPTNGVFRMVYSMMINDKIPLAMYRSLKTGLTICIADVSDPIVSCHFAIATEVFTDDGLPEAVSHLVLMGSEDYPYKNLLTRWSHRCYSLDAEIHTFQDYTCYSMRTSETKGFFSLLPVYLDHILYPTLSEAAYIINVHHITKYGDNGGTFYFDTRTKELDGEYVTYTELMKAMYPENCGYSSIVQGTSNYISEYLVLEDIRQYHEEYYRPENLTVLIVGQVDHTKILDTLLPLEEKIISKGDRGEFKRPWQTPIKPLTKSIDVEFQYPCYSCTGAYIRIAWQGPSINKLYDYFGFCLISQYLTDTTEGVLQKEFAKEQISYEYYFHEFSTSALSLMFPNVPGSKVPLVKESVMKVLKNTTDVGIQLKRMKIIIRRYITKILNDLENNPHNTIANGLFKHMLYGKALKELNHRLNIIHYLKILENESKSYWFNLYKKYFVETPMVVVKGTPSREMLKIFSGEERKRKIDRMREFGMLGLARNDILLSQAISENSHIPDEVLESIPVPDIDSIVFRHIENYSTDSSEQHPELDAKLLPLFTYLENADTIFIYTFIVMDTTSINKVYKKYIPLLLELIMESPVKRDDQLIPYEEVIDELKADTALATTRISVQKPMAFSYKSSSVYLMLQFEYEKYEKGVKWIKELLYDTVLTIDRLKEVATKKLNDIAQSKTEGERVANDLMKIALYNEDSNPYMFSLLQQEEFLTDILKRLDNDVDQKEIMANIESSRKVLTVPENMVLYMTVNIMRLIRTVPNVYSPWKTFFPDVTVAEGKTNNKVNMTNDWTLLTSTNDVAISRCIVGLENETNAFFLRAHPCINDYRSPDLPALLVCLMYLDQMDGPLSLLIRHSERARDYEFFVSLHEGLLYLAINDATDLIGAYAKAKKNTENRMSGQWTDIFCESAKSLTIFQLMRMKNAIGNRANESLRCCRGLPLDYCVPLMRDIPAVTKEDMSRVTVKYITPLFDPEACKTIIVCHKSGISAITEAFKGIHHNFNTYNNFKEAYLILSKKNVKTNEAIIKI</sequence>
<gene>
    <name evidence="2" type="ORF">G5I_01339</name>
</gene>
<evidence type="ECO:0000313" key="2">
    <source>
        <dbReference type="EMBL" id="EGI69796.1"/>
    </source>
</evidence>
<dbReference type="PANTHER" id="PTHR43016:SF16">
    <property type="entry name" value="METALLOPROTEASE, PUTATIVE (AFU_ORTHOLOGUE AFUA_4G07610)-RELATED"/>
    <property type="match status" value="1"/>
</dbReference>
<dbReference type="PANTHER" id="PTHR43016">
    <property type="entry name" value="PRESEQUENCE PROTEASE"/>
    <property type="match status" value="1"/>
</dbReference>
<dbReference type="InParanoid" id="F4W7C3"/>